<reference evidence="11" key="1">
    <citation type="submission" date="2021-01" db="EMBL/GenBank/DDBJ databases">
        <title>Microvirga sp.</title>
        <authorList>
            <person name="Kim M.K."/>
        </authorList>
    </citation>
    <scope>NUCLEOTIDE SEQUENCE</scope>
    <source>
        <strain evidence="11">5420S-16</strain>
    </source>
</reference>
<dbReference type="Proteomes" id="UP000605848">
    <property type="component" value="Unassembled WGS sequence"/>
</dbReference>
<evidence type="ECO:0000256" key="5">
    <source>
        <dbReference type="ARBA" id="ARBA00022679"/>
    </source>
</evidence>
<sequence>MSNFTFDAIGTSWEIETPVPLGTPRLQRILERVERFDATYSRFRPDSLVSRIASSPKGGCFTFPEDAITLFDLYDRLHASTKGAVDPLVGRDLELLGYDRDYSLTLDVPGFRRHALARPIWSKDVRRDGISLVTSRPLVIDVGATGKGYLVDILASLLREEGCTSFVIDGGGDLLHSGGDALLVGLEHPFDARLAIGVAHVRDRALCASAVKRRAWGEGLHHVIDGRTGTPTRDVVATWAVAGDAATADGLATVLFFIPGDQLASAFRFSWVRMFADGRAEASADFDGELFT</sequence>
<dbReference type="Gene3D" id="3.10.520.10">
    <property type="entry name" value="ApbE-like domains"/>
    <property type="match status" value="1"/>
</dbReference>
<evidence type="ECO:0000256" key="3">
    <source>
        <dbReference type="ARBA" id="ARBA00016337"/>
    </source>
</evidence>
<keyword evidence="6" id="KW-0479">Metal-binding</keyword>
<comment type="cofactor">
    <cofactor evidence="1">
        <name>Mg(2+)</name>
        <dbReference type="ChEBI" id="CHEBI:18420"/>
    </cofactor>
</comment>
<evidence type="ECO:0000256" key="1">
    <source>
        <dbReference type="ARBA" id="ARBA00001946"/>
    </source>
</evidence>
<gene>
    <name evidence="11" type="ORF">JKG68_17015</name>
</gene>
<evidence type="ECO:0000313" key="12">
    <source>
        <dbReference type="Proteomes" id="UP000605848"/>
    </source>
</evidence>
<protein>
    <recommendedName>
        <fullName evidence="3">FAD:protein FMN transferase</fullName>
        <ecNumber evidence="2">2.7.1.180</ecNumber>
    </recommendedName>
    <alternativeName>
        <fullName evidence="9">Flavin transferase</fullName>
    </alternativeName>
</protein>
<keyword evidence="5 11" id="KW-0808">Transferase</keyword>
<comment type="catalytic activity">
    <reaction evidence="10">
        <text>L-threonyl-[protein] + FAD = FMN-L-threonyl-[protein] + AMP + H(+)</text>
        <dbReference type="Rhea" id="RHEA:36847"/>
        <dbReference type="Rhea" id="RHEA-COMP:11060"/>
        <dbReference type="Rhea" id="RHEA-COMP:11061"/>
        <dbReference type="ChEBI" id="CHEBI:15378"/>
        <dbReference type="ChEBI" id="CHEBI:30013"/>
        <dbReference type="ChEBI" id="CHEBI:57692"/>
        <dbReference type="ChEBI" id="CHEBI:74257"/>
        <dbReference type="ChEBI" id="CHEBI:456215"/>
        <dbReference type="EC" id="2.7.1.180"/>
    </reaction>
</comment>
<accession>A0A936Z9V5</accession>
<evidence type="ECO:0000256" key="4">
    <source>
        <dbReference type="ARBA" id="ARBA00022630"/>
    </source>
</evidence>
<dbReference type="EMBL" id="JAEQMY010000025">
    <property type="protein sequence ID" value="MBL0405667.1"/>
    <property type="molecule type" value="Genomic_DNA"/>
</dbReference>
<proteinExistence type="predicted"/>
<comment type="caution">
    <text evidence="11">The sequence shown here is derived from an EMBL/GenBank/DDBJ whole genome shotgun (WGS) entry which is preliminary data.</text>
</comment>
<evidence type="ECO:0000256" key="7">
    <source>
        <dbReference type="ARBA" id="ARBA00022827"/>
    </source>
</evidence>
<name>A0A936Z9V5_9HYPH</name>
<keyword evidence="4" id="KW-0285">Flavoprotein</keyword>
<evidence type="ECO:0000313" key="11">
    <source>
        <dbReference type="EMBL" id="MBL0405667.1"/>
    </source>
</evidence>
<evidence type="ECO:0000256" key="10">
    <source>
        <dbReference type="ARBA" id="ARBA00048540"/>
    </source>
</evidence>
<dbReference type="EC" id="2.7.1.180" evidence="2"/>
<evidence type="ECO:0000256" key="2">
    <source>
        <dbReference type="ARBA" id="ARBA00011955"/>
    </source>
</evidence>
<keyword evidence="7" id="KW-0274">FAD</keyword>
<dbReference type="SUPFAM" id="SSF143631">
    <property type="entry name" value="ApbE-like"/>
    <property type="match status" value="1"/>
</dbReference>
<dbReference type="GO" id="GO:0046872">
    <property type="term" value="F:metal ion binding"/>
    <property type="evidence" value="ECO:0007669"/>
    <property type="project" value="UniProtKB-KW"/>
</dbReference>
<evidence type="ECO:0000256" key="9">
    <source>
        <dbReference type="ARBA" id="ARBA00031306"/>
    </source>
</evidence>
<dbReference type="RefSeq" id="WP_202061887.1">
    <property type="nucleotide sequence ID" value="NZ_JAEQMY010000025.1"/>
</dbReference>
<organism evidence="11 12">
    <name type="scientific">Microvirga aerilata</name>
    <dbReference type="NCBI Taxonomy" id="670292"/>
    <lineage>
        <taxon>Bacteria</taxon>
        <taxon>Pseudomonadati</taxon>
        <taxon>Pseudomonadota</taxon>
        <taxon>Alphaproteobacteria</taxon>
        <taxon>Hyphomicrobiales</taxon>
        <taxon>Methylobacteriaceae</taxon>
        <taxon>Microvirga</taxon>
    </lineage>
</organism>
<keyword evidence="8" id="KW-0460">Magnesium</keyword>
<dbReference type="Pfam" id="PF02424">
    <property type="entry name" value="ApbE"/>
    <property type="match status" value="1"/>
</dbReference>
<dbReference type="PANTHER" id="PTHR30040:SF2">
    <property type="entry name" value="FAD:PROTEIN FMN TRANSFERASE"/>
    <property type="match status" value="1"/>
</dbReference>
<keyword evidence="12" id="KW-1185">Reference proteome</keyword>
<evidence type="ECO:0000256" key="6">
    <source>
        <dbReference type="ARBA" id="ARBA00022723"/>
    </source>
</evidence>
<dbReference type="PANTHER" id="PTHR30040">
    <property type="entry name" value="THIAMINE BIOSYNTHESIS LIPOPROTEIN APBE"/>
    <property type="match status" value="1"/>
</dbReference>
<dbReference type="InterPro" id="IPR003374">
    <property type="entry name" value="ApbE-like_sf"/>
</dbReference>
<dbReference type="InterPro" id="IPR024932">
    <property type="entry name" value="ApbE"/>
</dbReference>
<dbReference type="GO" id="GO:0016740">
    <property type="term" value="F:transferase activity"/>
    <property type="evidence" value="ECO:0007669"/>
    <property type="project" value="UniProtKB-KW"/>
</dbReference>
<evidence type="ECO:0000256" key="8">
    <source>
        <dbReference type="ARBA" id="ARBA00022842"/>
    </source>
</evidence>
<dbReference type="AlphaFoldDB" id="A0A936Z9V5"/>